<gene>
    <name evidence="3 4 5 6" type="primary">LOC113057143</name>
</gene>
<sequence>MLFKVQYQHHRKYIKLTGSSYDSVIKDVKQKFDISTDRKVYLADETGTEVDEDVFADIIEQKPDTLWMVVDAVAVADSPAHTSYPSSNKTNTPSLNSVASSSDTQPSDSDGPFFPPKRARCDDHLQEAKELVKSVLEKKPAGEKIFQEYETTGKITDSTRRILVNALVGDMIDKYGSIPPKDIRVKYAVGIVTLFPSLKDPYSRKGYEHFYDAEGNSGYIAWRLKTVQRNNRCSRTTSDDKCERRGPRTERVFSTTEKQLEGDRCQEAISFLKHCSDPEQVTAKMKSTFQFRQKMIHDPEKSSSVLSLFPRFLDTKGLVLQDFELLFGVETASKLLEKWDSTLKQKVIQEAKNLTQSLLLSCLIQSAEHCNTTQGDWDSDMSSLLLLVYLLPPPSSGNKKSVKISVQNALDRVVRFHKSCCSFEEVLGSTQTTQPYILAVGTSKSSIHDYYIAVDERLIPCMAKSSLSAFDELFKVHYVFGISYDAALHNMFTFLQTTIYNIDVGITRESPRVGDLRAKILN</sequence>
<accession>A0A6P6L9E8</accession>
<feature type="region of interest" description="Disordered" evidence="1">
    <location>
        <begin position="80"/>
        <end position="119"/>
    </location>
</feature>
<name>A0A6P6L9E8_CARAU</name>
<dbReference type="RefSeq" id="XP_026080041.1">
    <property type="nucleotide sequence ID" value="XM_026224256.1"/>
</dbReference>
<protein>
    <submittedName>
        <fullName evidence="3 4">Uncharacterized protein LOC113057143</fullName>
    </submittedName>
</protein>
<dbReference type="AlphaFoldDB" id="A0A6P6L9E8"/>
<evidence type="ECO:0000313" key="5">
    <source>
        <dbReference type="RefSeq" id="XP_026080042.1"/>
    </source>
</evidence>
<keyword evidence="2" id="KW-1185">Reference proteome</keyword>
<dbReference type="KEGG" id="caua:113057143"/>
<dbReference type="PANTHER" id="PTHR31025:SF29">
    <property type="entry name" value="SI:CH211-196P9.1"/>
    <property type="match status" value="1"/>
</dbReference>
<feature type="compositionally biased region" description="Polar residues" evidence="1">
    <location>
        <begin position="80"/>
        <end position="108"/>
    </location>
</feature>
<proteinExistence type="predicted"/>
<evidence type="ECO:0000256" key="1">
    <source>
        <dbReference type="SAM" id="MobiDB-lite"/>
    </source>
</evidence>
<evidence type="ECO:0000313" key="2">
    <source>
        <dbReference type="Proteomes" id="UP000515129"/>
    </source>
</evidence>
<evidence type="ECO:0000313" key="4">
    <source>
        <dbReference type="RefSeq" id="XP_026080041.1"/>
    </source>
</evidence>
<dbReference type="Proteomes" id="UP000515129">
    <property type="component" value="Chromosome 38"/>
</dbReference>
<dbReference type="OrthoDB" id="7687839at2759"/>
<dbReference type="GeneID" id="113057143"/>
<reference evidence="3 4" key="1">
    <citation type="submission" date="2025-04" db="UniProtKB">
        <authorList>
            <consortium name="RefSeq"/>
        </authorList>
    </citation>
    <scope>IDENTIFICATION</scope>
    <source>
        <strain evidence="3 4">Wakin</strain>
        <tissue evidence="3 4">Muscle</tissue>
    </source>
</reference>
<dbReference type="RefSeq" id="XP_026080043.1">
    <property type="nucleotide sequence ID" value="XM_026224258.1"/>
</dbReference>
<evidence type="ECO:0000313" key="6">
    <source>
        <dbReference type="RefSeq" id="XP_026080043.1"/>
    </source>
</evidence>
<organism evidence="2 4">
    <name type="scientific">Carassius auratus</name>
    <name type="common">Goldfish</name>
    <dbReference type="NCBI Taxonomy" id="7957"/>
    <lineage>
        <taxon>Eukaryota</taxon>
        <taxon>Metazoa</taxon>
        <taxon>Chordata</taxon>
        <taxon>Craniata</taxon>
        <taxon>Vertebrata</taxon>
        <taxon>Euteleostomi</taxon>
        <taxon>Actinopterygii</taxon>
        <taxon>Neopterygii</taxon>
        <taxon>Teleostei</taxon>
        <taxon>Ostariophysi</taxon>
        <taxon>Cypriniformes</taxon>
        <taxon>Cyprinidae</taxon>
        <taxon>Cyprininae</taxon>
        <taxon>Carassius</taxon>
    </lineage>
</organism>
<evidence type="ECO:0000313" key="3">
    <source>
        <dbReference type="RefSeq" id="XP_026080040.1"/>
    </source>
</evidence>
<dbReference type="PANTHER" id="PTHR31025">
    <property type="entry name" value="SI:CH211-196P9.1-RELATED"/>
    <property type="match status" value="1"/>
</dbReference>
<dbReference type="RefSeq" id="XP_026080042.1">
    <property type="nucleotide sequence ID" value="XM_026224257.1"/>
</dbReference>
<dbReference type="RefSeq" id="XP_026080040.1">
    <property type="nucleotide sequence ID" value="XM_026224255.1"/>
</dbReference>